<dbReference type="RefSeq" id="WP_086951988.1">
    <property type="nucleotide sequence ID" value="NZ_FWFD01000015.1"/>
</dbReference>
<gene>
    <name evidence="2" type="ORF">FM121_09710</name>
</gene>
<evidence type="ECO:0000256" key="1">
    <source>
        <dbReference type="SAM" id="MobiDB-lite"/>
    </source>
</evidence>
<feature type="region of interest" description="Disordered" evidence="1">
    <location>
        <begin position="93"/>
        <end position="117"/>
    </location>
</feature>
<protein>
    <submittedName>
        <fullName evidence="2">Uncharacterized protein</fullName>
    </submittedName>
</protein>
<feature type="compositionally biased region" description="Polar residues" evidence="1">
    <location>
        <begin position="100"/>
        <end position="117"/>
    </location>
</feature>
<keyword evidence="3" id="KW-1185">Reference proteome</keyword>
<accession>A0A1X6WPZ2</accession>
<evidence type="ECO:0000313" key="3">
    <source>
        <dbReference type="Proteomes" id="UP000195918"/>
    </source>
</evidence>
<organism evidence="2 3">
    <name type="scientific">Vagococcus fluvialis bH819</name>
    <dbReference type="NCBI Taxonomy" id="1255619"/>
    <lineage>
        <taxon>Bacteria</taxon>
        <taxon>Bacillati</taxon>
        <taxon>Bacillota</taxon>
        <taxon>Bacilli</taxon>
        <taxon>Lactobacillales</taxon>
        <taxon>Enterococcaceae</taxon>
        <taxon>Vagococcus</taxon>
    </lineage>
</organism>
<dbReference type="Proteomes" id="UP000195918">
    <property type="component" value="Unassembled WGS sequence"/>
</dbReference>
<dbReference type="AlphaFoldDB" id="A0A1X6WPZ2"/>
<name>A0A1X6WPZ2_9ENTE</name>
<reference evidence="3" key="1">
    <citation type="submission" date="2017-02" db="EMBL/GenBank/DDBJ databases">
        <authorList>
            <person name="Dridi B."/>
        </authorList>
    </citation>
    <scope>NUCLEOTIDE SEQUENCE [LARGE SCALE GENOMIC DNA]</scope>
    <source>
        <strain evidence="3">bH819</strain>
    </source>
</reference>
<evidence type="ECO:0000313" key="2">
    <source>
        <dbReference type="EMBL" id="SLM86355.1"/>
    </source>
</evidence>
<dbReference type="EMBL" id="FWFD01000015">
    <property type="protein sequence ID" value="SLM86355.1"/>
    <property type="molecule type" value="Genomic_DNA"/>
</dbReference>
<sequence length="117" mass="12613">MADKKKKRNVGILRGVLLGTVAVGVFSTQTTSKVSASNNNVVGDGVYSPTEEMREVSPYVKEKLNSLTEDNYIEGYLKGTDGRLKSVIEDDITKGATLPEPTSTSKSNTNTYGSVYT</sequence>
<proteinExistence type="predicted"/>